<dbReference type="EMBL" id="NJGJ01000001">
    <property type="protein sequence ID" value="PGH25623.1"/>
    <property type="molecule type" value="Genomic_DNA"/>
</dbReference>
<protein>
    <submittedName>
        <fullName evidence="1">Uncharacterized protein</fullName>
    </submittedName>
</protein>
<sequence>MKKVLIILIGILIFFLNMCIRYIPENHYILLDEKKISVEKEDKIISDNNLKNVRLLSDTTILFEFYNIPNNLVLEKVELFYQGKMVGNIDINEKINNLKNYGDGYLDELGRKINNRGYILEKDFFRIIGENPEKYDITYPNSKFELIIYLRNLNTNEVFKLNRSFSLYFKKKGYEFFILSV</sequence>
<name>A0A2B7YXB1_9FUSO</name>
<reference evidence="1 2" key="1">
    <citation type="submission" date="2017-06" db="EMBL/GenBank/DDBJ databases">
        <title>Draft genome sequence of Fusobacterium nucleatum subsp. animalis KCOM 1280 (=ChDC F318).</title>
        <authorList>
            <person name="Kook J.-K."/>
            <person name="Park S.-N."/>
            <person name="Lim Y.K."/>
            <person name="Roh H."/>
        </authorList>
    </citation>
    <scope>NUCLEOTIDE SEQUENCE [LARGE SCALE GENOMIC DNA]</scope>
    <source>
        <strain evidence="2">KCOM 1280 ( ChDC F318)</strain>
    </source>
</reference>
<organism evidence="1 2">
    <name type="scientific">Fusobacterium animalis</name>
    <dbReference type="NCBI Taxonomy" id="76859"/>
    <lineage>
        <taxon>Bacteria</taxon>
        <taxon>Fusobacteriati</taxon>
        <taxon>Fusobacteriota</taxon>
        <taxon>Fusobacteriia</taxon>
        <taxon>Fusobacteriales</taxon>
        <taxon>Fusobacteriaceae</taxon>
        <taxon>Fusobacterium</taxon>
    </lineage>
</organism>
<dbReference type="AlphaFoldDB" id="A0A2B7YXB1"/>
<dbReference type="RefSeq" id="WP_158412149.1">
    <property type="nucleotide sequence ID" value="NZ_CP077150.1"/>
</dbReference>
<dbReference type="Proteomes" id="UP000226179">
    <property type="component" value="Unassembled WGS sequence"/>
</dbReference>
<evidence type="ECO:0000313" key="2">
    <source>
        <dbReference type="Proteomes" id="UP000226179"/>
    </source>
</evidence>
<gene>
    <name evidence="1" type="ORF">RN90_09750</name>
</gene>
<comment type="caution">
    <text evidence="1">The sequence shown here is derived from an EMBL/GenBank/DDBJ whole genome shotgun (WGS) entry which is preliminary data.</text>
</comment>
<accession>A0A2B7YXB1</accession>
<evidence type="ECO:0000313" key="1">
    <source>
        <dbReference type="EMBL" id="PGH25623.1"/>
    </source>
</evidence>
<proteinExistence type="predicted"/>